<evidence type="ECO:0000313" key="3">
    <source>
        <dbReference type="EMBL" id="TKD10046.1"/>
    </source>
</evidence>
<dbReference type="Gene3D" id="1.25.40.10">
    <property type="entry name" value="Tetratricopeptide repeat domain"/>
    <property type="match status" value="1"/>
</dbReference>
<dbReference type="AlphaFoldDB" id="A0A4U1JFK7"/>
<reference evidence="3 4" key="1">
    <citation type="submission" date="2019-04" db="EMBL/GenBank/DDBJ databases">
        <authorList>
            <person name="Li Y."/>
            <person name="Wang J."/>
        </authorList>
    </citation>
    <scope>NUCLEOTIDE SEQUENCE [LARGE SCALE GENOMIC DNA]</scope>
    <source>
        <strain evidence="3 4">DSM 14668</strain>
    </source>
</reference>
<keyword evidence="2" id="KW-0732">Signal</keyword>
<keyword evidence="4" id="KW-1185">Reference proteome</keyword>
<dbReference type="Proteomes" id="UP000309215">
    <property type="component" value="Unassembled WGS sequence"/>
</dbReference>
<sequence length="729" mass="79624">MIRRLAQALLAPLVAAALTLAPAPASAAPNDEEVEVLVQTVLEASYKEGKYQEALDTLNLAKQACAKKSACSSKVRAKLYVALGTVLAGGMKKSSEAKAAFATAIKEDPTVALFPDFTSREIEKAWSDARSAGSPSGGNPETKEAKAASGGSKKLKATYEGQPPARGWRTGEGSFYHELATKAEKEREWLDCIAYGRASYEAEDRTSTRFLVAACEARAGLWVEAVSDYEATAEAASRKNIRQMAAQARSRADELRAKIPKIIVQKPANATDLKVRVNGVELAEDQLGAEIPVNPGERTIIATGKVNGAEQSFEQSVNVGEGETATVEIKLVPKGKAIDRALVQCMQNAQTQDQFDECIAKNRKLPLNLKFGLEFSAYHDSDKVDVVSPTFFFNVENPTSGWGFGGSFLVDVVTAASTDIVATASPRWTEQRYVPALGGHKKFGDVDVNLHAAMSIEPDYLASSVGTTVAIDLRQKTVTPSLSYDFSYDIAGRSGTSYEVFSRRIQRHALDLASSFVLDKNSVLTTNFSAVIESGDSSKPYRYIPTFAPDIAPRVLPGQSLATVNFYRNPERILEQLPLDRQRFAFAARYARRFSASTLRAEERLYADSWGLKATTTDFRYLYDISERVRIWPHFRFHAQTGAAFWQLAYVAERTPTGLQVPALRTGDRELGPLVGVTGGLGTRIAFGEAKNWGLIASGDVIYTRFLNTLFILQRFGYFGALTLEVDVE</sequence>
<comment type="caution">
    <text evidence="3">The sequence shown here is derived from an EMBL/GenBank/DDBJ whole genome shotgun (WGS) entry which is preliminary data.</text>
</comment>
<dbReference type="EMBL" id="SSMQ01000008">
    <property type="protein sequence ID" value="TKD10046.1"/>
    <property type="molecule type" value="Genomic_DNA"/>
</dbReference>
<proteinExistence type="predicted"/>
<gene>
    <name evidence="3" type="ORF">E8A74_10640</name>
</gene>
<evidence type="ECO:0000256" key="2">
    <source>
        <dbReference type="SAM" id="SignalP"/>
    </source>
</evidence>
<dbReference type="OrthoDB" id="5478591at2"/>
<organism evidence="3 4">
    <name type="scientific">Polyangium fumosum</name>
    <dbReference type="NCBI Taxonomy" id="889272"/>
    <lineage>
        <taxon>Bacteria</taxon>
        <taxon>Pseudomonadati</taxon>
        <taxon>Myxococcota</taxon>
        <taxon>Polyangia</taxon>
        <taxon>Polyangiales</taxon>
        <taxon>Polyangiaceae</taxon>
        <taxon>Polyangium</taxon>
    </lineage>
</organism>
<feature type="region of interest" description="Disordered" evidence="1">
    <location>
        <begin position="126"/>
        <end position="166"/>
    </location>
</feature>
<dbReference type="InterPro" id="IPR011990">
    <property type="entry name" value="TPR-like_helical_dom_sf"/>
</dbReference>
<dbReference type="RefSeq" id="WP_136928846.1">
    <property type="nucleotide sequence ID" value="NZ_SSMQ01000008.1"/>
</dbReference>
<protein>
    <submittedName>
        <fullName evidence="3">DUF3570 domain-containing protein</fullName>
    </submittedName>
</protein>
<feature type="chain" id="PRO_5020349199" evidence="2">
    <location>
        <begin position="28"/>
        <end position="729"/>
    </location>
</feature>
<accession>A0A4U1JFK7</accession>
<feature type="signal peptide" evidence="2">
    <location>
        <begin position="1"/>
        <end position="27"/>
    </location>
</feature>
<dbReference type="Pfam" id="PF12094">
    <property type="entry name" value="DUF3570"/>
    <property type="match status" value="1"/>
</dbReference>
<dbReference type="InterPro" id="IPR021953">
    <property type="entry name" value="DUF3570"/>
</dbReference>
<name>A0A4U1JFK7_9BACT</name>
<evidence type="ECO:0000313" key="4">
    <source>
        <dbReference type="Proteomes" id="UP000309215"/>
    </source>
</evidence>
<evidence type="ECO:0000256" key="1">
    <source>
        <dbReference type="SAM" id="MobiDB-lite"/>
    </source>
</evidence>